<feature type="region of interest" description="Disordered" evidence="1">
    <location>
        <begin position="56"/>
        <end position="105"/>
    </location>
</feature>
<protein>
    <recommendedName>
        <fullName evidence="4">Secreted protein</fullName>
    </recommendedName>
</protein>
<name>A0ABN0XFT5_9ACTN</name>
<evidence type="ECO:0000256" key="1">
    <source>
        <dbReference type="SAM" id="MobiDB-lite"/>
    </source>
</evidence>
<organism evidence="2 3">
    <name type="scientific">Actinoallomurus spadix</name>
    <dbReference type="NCBI Taxonomy" id="79912"/>
    <lineage>
        <taxon>Bacteria</taxon>
        <taxon>Bacillati</taxon>
        <taxon>Actinomycetota</taxon>
        <taxon>Actinomycetes</taxon>
        <taxon>Streptosporangiales</taxon>
        <taxon>Thermomonosporaceae</taxon>
        <taxon>Actinoallomurus</taxon>
    </lineage>
</organism>
<evidence type="ECO:0008006" key="4">
    <source>
        <dbReference type="Google" id="ProtNLM"/>
    </source>
</evidence>
<gene>
    <name evidence="2" type="ORF">GCM10010151_61430</name>
</gene>
<sequence length="105" mass="10542">MTARLAFCFIVLLHPAPRKVGAGWRKPVAGVIAVAARCPTGETGGPPGFLTVRERPGQAFPRSGVGHPVRTRTQAGGGASASGPVGRRQEVSASGAAGRWAGGSG</sequence>
<evidence type="ECO:0000313" key="2">
    <source>
        <dbReference type="EMBL" id="GAA0363093.1"/>
    </source>
</evidence>
<dbReference type="EMBL" id="BAAABM010000056">
    <property type="protein sequence ID" value="GAA0363093.1"/>
    <property type="molecule type" value="Genomic_DNA"/>
</dbReference>
<proteinExistence type="predicted"/>
<reference evidence="2 3" key="1">
    <citation type="journal article" date="2019" name="Int. J. Syst. Evol. Microbiol.">
        <title>The Global Catalogue of Microorganisms (GCM) 10K type strain sequencing project: providing services to taxonomists for standard genome sequencing and annotation.</title>
        <authorList>
            <consortium name="The Broad Institute Genomics Platform"/>
            <consortium name="The Broad Institute Genome Sequencing Center for Infectious Disease"/>
            <person name="Wu L."/>
            <person name="Ma J."/>
        </authorList>
    </citation>
    <scope>NUCLEOTIDE SEQUENCE [LARGE SCALE GENOMIC DNA]</scope>
    <source>
        <strain evidence="2 3">JCM 3146</strain>
    </source>
</reference>
<keyword evidence="3" id="KW-1185">Reference proteome</keyword>
<accession>A0ABN0XFT5</accession>
<dbReference type="Proteomes" id="UP001501822">
    <property type="component" value="Unassembled WGS sequence"/>
</dbReference>
<evidence type="ECO:0000313" key="3">
    <source>
        <dbReference type="Proteomes" id="UP001501822"/>
    </source>
</evidence>
<comment type="caution">
    <text evidence="2">The sequence shown here is derived from an EMBL/GenBank/DDBJ whole genome shotgun (WGS) entry which is preliminary data.</text>
</comment>